<dbReference type="Pfam" id="PF03564">
    <property type="entry name" value="DUF1759"/>
    <property type="match status" value="1"/>
</dbReference>
<sequence length="312" mass="35818">MTSDKYYDSDEIPDLSPHHLVVYDEDQLEKDESKNNNMIELELAKLRIIRLEKEIELEKLRRAGCESSGQSDIGFRAKLNHLIQYCDEEARAAILHCTTLEPEIGYRQALKLLEETFGQKHVIARTFIDNLLNFPSIRRNQPDGLRRLSREMQACGLTLEQMNYVSDLNSSRTIETMVLKLPTHIQQEWLKEQPDIANTRYSLLVNRGSNSDNRDVGVLNGRISADYNATRISYVSASDDNAPLRSSSCLECLSNHSLDQCQKFKDKNVRERKEFVPRHKLCNVCLKANHVAKNCRSPRSCAAEGCGWRHHT</sequence>
<name>A0A183NN84_9TREM</name>
<dbReference type="PANTHER" id="PTHR47331:SF1">
    <property type="entry name" value="GAG-LIKE PROTEIN"/>
    <property type="match status" value="1"/>
</dbReference>
<proteinExistence type="predicted"/>
<keyword evidence="2" id="KW-1185">Reference proteome</keyword>
<organism evidence="1 2">
    <name type="scientific">Schistosoma mattheei</name>
    <dbReference type="NCBI Taxonomy" id="31246"/>
    <lineage>
        <taxon>Eukaryota</taxon>
        <taxon>Metazoa</taxon>
        <taxon>Spiralia</taxon>
        <taxon>Lophotrochozoa</taxon>
        <taxon>Platyhelminthes</taxon>
        <taxon>Trematoda</taxon>
        <taxon>Digenea</taxon>
        <taxon>Strigeidida</taxon>
        <taxon>Schistosomatoidea</taxon>
        <taxon>Schistosomatidae</taxon>
        <taxon>Schistosoma</taxon>
    </lineage>
</organism>
<accession>A0A183NN84</accession>
<evidence type="ECO:0000313" key="2">
    <source>
        <dbReference type="Proteomes" id="UP000269396"/>
    </source>
</evidence>
<dbReference type="PANTHER" id="PTHR47331">
    <property type="entry name" value="PHD-TYPE DOMAIN-CONTAINING PROTEIN"/>
    <property type="match status" value="1"/>
</dbReference>
<dbReference type="STRING" id="31246.A0A183NN84"/>
<protein>
    <submittedName>
        <fullName evidence="1">Uncharacterized protein</fullName>
    </submittedName>
</protein>
<gene>
    <name evidence="1" type="ORF">SMTD_LOCUS3570</name>
</gene>
<feature type="non-terminal residue" evidence="1">
    <location>
        <position position="312"/>
    </location>
</feature>
<dbReference type="InterPro" id="IPR005312">
    <property type="entry name" value="DUF1759"/>
</dbReference>
<evidence type="ECO:0000313" key="1">
    <source>
        <dbReference type="EMBL" id="VDO96810.1"/>
    </source>
</evidence>
<dbReference type="Proteomes" id="UP000269396">
    <property type="component" value="Unassembled WGS sequence"/>
</dbReference>
<dbReference type="EMBL" id="UZAL01006769">
    <property type="protein sequence ID" value="VDO96810.1"/>
    <property type="molecule type" value="Genomic_DNA"/>
</dbReference>
<dbReference type="AlphaFoldDB" id="A0A183NN84"/>
<reference evidence="1 2" key="1">
    <citation type="submission" date="2018-11" db="EMBL/GenBank/DDBJ databases">
        <authorList>
            <consortium name="Pathogen Informatics"/>
        </authorList>
    </citation>
    <scope>NUCLEOTIDE SEQUENCE [LARGE SCALE GENOMIC DNA]</scope>
    <source>
        <strain>Denwood</strain>
        <strain evidence="2">Zambia</strain>
    </source>
</reference>